<name>A0A2T6ZXQ0_TUBBO</name>
<evidence type="ECO:0000313" key="8">
    <source>
        <dbReference type="Proteomes" id="UP000244722"/>
    </source>
</evidence>
<dbReference type="GO" id="GO:0005737">
    <property type="term" value="C:cytoplasm"/>
    <property type="evidence" value="ECO:0007669"/>
    <property type="project" value="UniProtKB-SubCell"/>
</dbReference>
<dbReference type="GO" id="GO:0005634">
    <property type="term" value="C:nucleus"/>
    <property type="evidence" value="ECO:0007669"/>
    <property type="project" value="UniProtKB-SubCell"/>
</dbReference>
<keyword evidence="8" id="KW-1185">Reference proteome</keyword>
<dbReference type="AlphaFoldDB" id="A0A2T6ZXQ0"/>
<evidence type="ECO:0000256" key="4">
    <source>
        <dbReference type="ARBA" id="ARBA00017063"/>
    </source>
</evidence>
<dbReference type="Proteomes" id="UP000244722">
    <property type="component" value="Unassembled WGS sequence"/>
</dbReference>
<dbReference type="CDD" id="cd11693">
    <property type="entry name" value="HRI1_C_like"/>
    <property type="match status" value="1"/>
</dbReference>
<dbReference type="InterPro" id="IPR043047">
    <property type="entry name" value="Hri1_N_sf"/>
</dbReference>
<evidence type="ECO:0000256" key="2">
    <source>
        <dbReference type="ARBA" id="ARBA00004496"/>
    </source>
</evidence>
<gene>
    <name evidence="7" type="ORF">B9Z19DRAFT_1079680</name>
</gene>
<sequence length="232" mass="25582">MANISARVSIRWLPAPASEPTSTLVTTSPNLKFVDLRLPASLDDSTPPQWAIAGRTVVGTPMRWVHEIDSRTDTPGEDSGVNTLLLNGDTLEKGRMVDDEDGQVKDYEEVWRNVDIDEGIALVLECDNDEGARGRVVRVGGYCQGMVKVGERTSCERYVRGKGNGKWERVYRYGDAKMPCDLACLDRGLLGRSGEAQLSGEDGNKATLEREVNIGDNFKVNGYTWKVTEKSL</sequence>
<dbReference type="Pfam" id="PF16815">
    <property type="entry name" value="HRI1"/>
    <property type="match status" value="1"/>
</dbReference>
<comment type="subcellular location">
    <subcellularLocation>
        <location evidence="2">Cytoplasm</location>
    </subcellularLocation>
    <subcellularLocation>
        <location evidence="1">Nucleus</location>
    </subcellularLocation>
</comment>
<reference evidence="7 8" key="1">
    <citation type="submission" date="2017-04" db="EMBL/GenBank/DDBJ databases">
        <title>Draft genome sequence of Tuber borchii Vittad., a whitish edible truffle.</title>
        <authorList>
            <consortium name="DOE Joint Genome Institute"/>
            <person name="Murat C."/>
            <person name="Kuo A."/>
            <person name="Barry K.W."/>
            <person name="Clum A."/>
            <person name="Dockter R.B."/>
            <person name="Fauchery L."/>
            <person name="Iotti M."/>
            <person name="Kohler A."/>
            <person name="Labutti K."/>
            <person name="Lindquist E.A."/>
            <person name="Lipzen A."/>
            <person name="Ohm R.A."/>
            <person name="Wang M."/>
            <person name="Grigoriev I.V."/>
            <person name="Zambonelli A."/>
            <person name="Martin F.M."/>
        </authorList>
    </citation>
    <scope>NUCLEOTIDE SEQUENCE [LARGE SCALE GENOMIC DNA]</scope>
    <source>
        <strain evidence="7 8">Tbo3840</strain>
    </source>
</reference>
<evidence type="ECO:0000313" key="7">
    <source>
        <dbReference type="EMBL" id="PUU80282.1"/>
    </source>
</evidence>
<keyword evidence="6" id="KW-0539">Nucleus</keyword>
<comment type="similarity">
    <text evidence="3">Belongs to the HRI1 family.</text>
</comment>
<dbReference type="InterPro" id="IPR038744">
    <property type="entry name" value="Hri1_N"/>
</dbReference>
<evidence type="ECO:0000256" key="3">
    <source>
        <dbReference type="ARBA" id="ARBA00005229"/>
    </source>
</evidence>
<protein>
    <recommendedName>
        <fullName evidence="4">Protein HRI1</fullName>
    </recommendedName>
</protein>
<evidence type="ECO:0000256" key="1">
    <source>
        <dbReference type="ARBA" id="ARBA00004123"/>
    </source>
</evidence>
<dbReference type="EMBL" id="NESQ01000068">
    <property type="protein sequence ID" value="PUU80282.1"/>
    <property type="molecule type" value="Genomic_DNA"/>
</dbReference>
<dbReference type="OrthoDB" id="4045395at2759"/>
<dbReference type="CDD" id="cd11692">
    <property type="entry name" value="HRI1_N_like"/>
    <property type="match status" value="1"/>
</dbReference>
<proteinExistence type="inferred from homology"/>
<evidence type="ECO:0000256" key="5">
    <source>
        <dbReference type="ARBA" id="ARBA00022490"/>
    </source>
</evidence>
<comment type="caution">
    <text evidence="7">The sequence shown here is derived from an EMBL/GenBank/DDBJ whole genome shotgun (WGS) entry which is preliminary data.</text>
</comment>
<organism evidence="7 8">
    <name type="scientific">Tuber borchii</name>
    <name type="common">White truffle</name>
    <dbReference type="NCBI Taxonomy" id="42251"/>
    <lineage>
        <taxon>Eukaryota</taxon>
        <taxon>Fungi</taxon>
        <taxon>Dikarya</taxon>
        <taxon>Ascomycota</taxon>
        <taxon>Pezizomycotina</taxon>
        <taxon>Pezizomycetes</taxon>
        <taxon>Pezizales</taxon>
        <taxon>Tuberaceae</taxon>
        <taxon>Tuber</taxon>
    </lineage>
</organism>
<dbReference type="Gene3D" id="2.40.128.320">
    <property type="entry name" value="Protein HRI1, N-terminal domain"/>
    <property type="match status" value="1"/>
</dbReference>
<keyword evidence="5" id="KW-0963">Cytoplasm</keyword>
<dbReference type="STRING" id="42251.A0A2T6ZXQ0"/>
<evidence type="ECO:0000256" key="6">
    <source>
        <dbReference type="ARBA" id="ARBA00023242"/>
    </source>
</evidence>
<accession>A0A2T6ZXQ0</accession>
<dbReference type="InterPro" id="IPR031818">
    <property type="entry name" value="Hri1"/>
</dbReference>